<dbReference type="PROSITE" id="PS51729">
    <property type="entry name" value="GNAT_YJDJ"/>
    <property type="match status" value="1"/>
</dbReference>
<sequence>MVKHQPEKNRFVWVEDNLESVLEYDVTGTSVDFTRTYVPNELRGRKIAETLVYAGLEWARSNEYQLSASCWYVDRFIKRTAK</sequence>
<dbReference type="EMBL" id="AONB01000017">
    <property type="protein sequence ID" value="EXJ10044.1"/>
    <property type="molecule type" value="Genomic_DNA"/>
</dbReference>
<dbReference type="Gene3D" id="3.40.630.30">
    <property type="match status" value="1"/>
</dbReference>
<dbReference type="InterPro" id="IPR016181">
    <property type="entry name" value="Acyl_CoA_acyltransferase"/>
</dbReference>
<protein>
    <recommendedName>
        <fullName evidence="1">N-acetyltransferase domain-containing protein</fullName>
    </recommendedName>
</protein>
<dbReference type="RefSeq" id="WP_036512771.1">
    <property type="nucleotide sequence ID" value="NZ_AONB01000017.1"/>
</dbReference>
<reference evidence="3" key="1">
    <citation type="submission" date="2012-11" db="EMBL/GenBank/DDBJ databases">
        <authorList>
            <person name="Singh A."/>
            <person name="Pinnaka A.K."/>
            <person name="Vaidya B."/>
        </authorList>
    </citation>
    <scope>NUCLEOTIDE SEQUENCE [LARGE SCALE GENOMIC DNA]</scope>
    <source>
        <strain evidence="3">AK23</strain>
    </source>
</reference>
<evidence type="ECO:0000313" key="3">
    <source>
        <dbReference type="Proteomes" id="UP000019464"/>
    </source>
</evidence>
<dbReference type="AlphaFoldDB" id="W9USH3"/>
<organism evidence="2 3">
    <name type="scientific">Nitrincola nitratireducens</name>
    <dbReference type="NCBI Taxonomy" id="1229521"/>
    <lineage>
        <taxon>Bacteria</taxon>
        <taxon>Pseudomonadati</taxon>
        <taxon>Pseudomonadota</taxon>
        <taxon>Gammaproteobacteria</taxon>
        <taxon>Oceanospirillales</taxon>
        <taxon>Oceanospirillaceae</taxon>
        <taxon>Nitrincola</taxon>
    </lineage>
</organism>
<dbReference type="STRING" id="1229521.D791_03017"/>
<dbReference type="OrthoDB" id="9813275at2"/>
<name>W9USH3_9GAMM</name>
<dbReference type="PANTHER" id="PTHR31435:SF9">
    <property type="entry name" value="PROTEIN NATD1"/>
    <property type="match status" value="1"/>
</dbReference>
<feature type="domain" description="N-acetyltransferase" evidence="1">
    <location>
        <begin position="3"/>
        <end position="82"/>
    </location>
</feature>
<dbReference type="Pfam" id="PF14542">
    <property type="entry name" value="Acetyltransf_CG"/>
    <property type="match status" value="1"/>
</dbReference>
<gene>
    <name evidence="2" type="ORF">D791_03017</name>
</gene>
<evidence type="ECO:0000313" key="2">
    <source>
        <dbReference type="EMBL" id="EXJ10044.1"/>
    </source>
</evidence>
<dbReference type="Proteomes" id="UP000019464">
    <property type="component" value="Unassembled WGS sequence"/>
</dbReference>
<dbReference type="SUPFAM" id="SSF55729">
    <property type="entry name" value="Acyl-CoA N-acyltransferases (Nat)"/>
    <property type="match status" value="1"/>
</dbReference>
<evidence type="ECO:0000259" key="1">
    <source>
        <dbReference type="PROSITE" id="PS51729"/>
    </source>
</evidence>
<dbReference type="InterPro" id="IPR045057">
    <property type="entry name" value="Gcn5-rel_NAT"/>
</dbReference>
<proteinExistence type="predicted"/>
<reference evidence="2 3" key="2">
    <citation type="journal article" date="2015" name="Syst. Appl. Microbiol.">
        <title>Nitrincola nitratireducens sp. nov. isolated from a haloalkaline crater lake.</title>
        <authorList>
            <person name="Singh A."/>
            <person name="Vaidya B."/>
            <person name="Tanuku N.R."/>
            <person name="Pinnaka A.K."/>
        </authorList>
    </citation>
    <scope>NUCLEOTIDE SEQUENCE [LARGE SCALE GENOMIC DNA]</scope>
    <source>
        <strain evidence="2 3">AK23</strain>
    </source>
</reference>
<keyword evidence="3" id="KW-1185">Reference proteome</keyword>
<comment type="caution">
    <text evidence="2">The sequence shown here is derived from an EMBL/GenBank/DDBJ whole genome shotgun (WGS) entry which is preliminary data.</text>
</comment>
<accession>W9USH3</accession>
<dbReference type="PANTHER" id="PTHR31435">
    <property type="entry name" value="PROTEIN NATD1"/>
    <property type="match status" value="1"/>
</dbReference>
<dbReference type="InterPro" id="IPR031165">
    <property type="entry name" value="GNAT_YJDJ"/>
</dbReference>